<organism evidence="4 5">
    <name type="scientific">Rhynchospora breviuscula</name>
    <dbReference type="NCBI Taxonomy" id="2022672"/>
    <lineage>
        <taxon>Eukaryota</taxon>
        <taxon>Viridiplantae</taxon>
        <taxon>Streptophyta</taxon>
        <taxon>Embryophyta</taxon>
        <taxon>Tracheophyta</taxon>
        <taxon>Spermatophyta</taxon>
        <taxon>Magnoliopsida</taxon>
        <taxon>Liliopsida</taxon>
        <taxon>Poales</taxon>
        <taxon>Cyperaceae</taxon>
        <taxon>Cyperoideae</taxon>
        <taxon>Rhynchosporeae</taxon>
        <taxon>Rhynchospora</taxon>
    </lineage>
</organism>
<dbReference type="OrthoDB" id="781735at2759"/>
<feature type="transmembrane region" description="Helical" evidence="2">
    <location>
        <begin position="14"/>
        <end position="39"/>
    </location>
</feature>
<accession>A0A9Q0C1I7</accession>
<keyword evidence="1" id="KW-0175">Coiled coil</keyword>
<evidence type="ECO:0000256" key="1">
    <source>
        <dbReference type="SAM" id="Coils"/>
    </source>
</evidence>
<sequence length="226" mass="26133">MNPLKSMVKYSRDVFVLGFVLSSLTWLPQLYNSLVLFFSVSLPNIISVAVAPKCLFIVFHLIVIFLFGESKLGKCTKEEVQDYMAISEKVEYFGVERKMLSYEISKETNVGIIAENEVEGIVQESDVEVVAVVEGKDIVEVVAEREETGMQEFGEAERECEEIERREFEEMELKELEMESEHEEMEREEEEIEGWPAEELNKKVEDFIAKVNMQLRLEARMAISCY</sequence>
<evidence type="ECO:0000256" key="2">
    <source>
        <dbReference type="SAM" id="Phobius"/>
    </source>
</evidence>
<evidence type="ECO:0000313" key="5">
    <source>
        <dbReference type="Proteomes" id="UP001151287"/>
    </source>
</evidence>
<dbReference type="AlphaFoldDB" id="A0A9Q0C1I7"/>
<keyword evidence="2" id="KW-1133">Transmembrane helix</keyword>
<comment type="caution">
    <text evidence="4">The sequence shown here is derived from an EMBL/GenBank/DDBJ whole genome shotgun (WGS) entry which is preliminary data.</text>
</comment>
<keyword evidence="2" id="KW-0472">Membrane</keyword>
<proteinExistence type="predicted"/>
<protein>
    <recommendedName>
        <fullName evidence="3">DUF4408 domain-containing protein</fullName>
    </recommendedName>
</protein>
<keyword evidence="5" id="KW-1185">Reference proteome</keyword>
<dbReference type="InterPro" id="IPR025520">
    <property type="entry name" value="DUF4408"/>
</dbReference>
<name>A0A9Q0C1I7_9POAL</name>
<feature type="transmembrane region" description="Helical" evidence="2">
    <location>
        <begin position="45"/>
        <end position="67"/>
    </location>
</feature>
<dbReference type="PANTHER" id="PTHR35762:SF2">
    <property type="entry name" value="TRANSMEMBRANE PROTEIN"/>
    <property type="match status" value="1"/>
</dbReference>
<feature type="coiled-coil region" evidence="1">
    <location>
        <begin position="166"/>
        <end position="193"/>
    </location>
</feature>
<dbReference type="Pfam" id="PF05553">
    <property type="entry name" value="DUF761"/>
    <property type="match status" value="1"/>
</dbReference>
<dbReference type="PANTHER" id="PTHR35762">
    <property type="entry name" value="TRANSMEMBRANE PROTEIN"/>
    <property type="match status" value="1"/>
</dbReference>
<evidence type="ECO:0000259" key="3">
    <source>
        <dbReference type="Pfam" id="PF14364"/>
    </source>
</evidence>
<gene>
    <name evidence="4" type="ORF">LUZ63_016936</name>
</gene>
<evidence type="ECO:0000313" key="4">
    <source>
        <dbReference type="EMBL" id="KAJ1685546.1"/>
    </source>
</evidence>
<keyword evidence="2" id="KW-0812">Transmembrane</keyword>
<dbReference type="Pfam" id="PF14364">
    <property type="entry name" value="DUF4408"/>
    <property type="match status" value="1"/>
</dbReference>
<reference evidence="4" key="1">
    <citation type="journal article" date="2022" name="Cell">
        <title>Repeat-based holocentromeres influence genome architecture and karyotype evolution.</title>
        <authorList>
            <person name="Hofstatter P.G."/>
            <person name="Thangavel G."/>
            <person name="Lux T."/>
            <person name="Neumann P."/>
            <person name="Vondrak T."/>
            <person name="Novak P."/>
            <person name="Zhang M."/>
            <person name="Costa L."/>
            <person name="Castellani M."/>
            <person name="Scott A."/>
            <person name="Toegelov H."/>
            <person name="Fuchs J."/>
            <person name="Mata-Sucre Y."/>
            <person name="Dias Y."/>
            <person name="Vanzela A.L.L."/>
            <person name="Huettel B."/>
            <person name="Almeida C.C.S."/>
            <person name="Simkova H."/>
            <person name="Souza G."/>
            <person name="Pedrosa-Harand A."/>
            <person name="Macas J."/>
            <person name="Mayer K.F.X."/>
            <person name="Houben A."/>
            <person name="Marques A."/>
        </authorList>
    </citation>
    <scope>NUCLEOTIDE SEQUENCE</scope>
    <source>
        <strain evidence="4">RhyBre1mFocal</strain>
    </source>
</reference>
<feature type="domain" description="DUF4408" evidence="3">
    <location>
        <begin position="36"/>
        <end position="72"/>
    </location>
</feature>
<dbReference type="EMBL" id="JAMQYH010000005">
    <property type="protein sequence ID" value="KAJ1685546.1"/>
    <property type="molecule type" value="Genomic_DNA"/>
</dbReference>
<dbReference type="Proteomes" id="UP001151287">
    <property type="component" value="Unassembled WGS sequence"/>
</dbReference>
<dbReference type="InterPro" id="IPR008480">
    <property type="entry name" value="DUF761_pln"/>
</dbReference>